<feature type="transmembrane region" description="Helical" evidence="14">
    <location>
        <begin position="198"/>
        <end position="220"/>
    </location>
</feature>
<evidence type="ECO:0000313" key="16">
    <source>
        <dbReference type="Proteomes" id="UP000179219"/>
    </source>
</evidence>
<evidence type="ECO:0000256" key="9">
    <source>
        <dbReference type="ARBA" id="ARBA00023136"/>
    </source>
</evidence>
<keyword evidence="8 14" id="KW-1133">Transmembrane helix</keyword>
<dbReference type="Proteomes" id="UP000179219">
    <property type="component" value="Unassembled WGS sequence"/>
</dbReference>
<dbReference type="PANTHER" id="PTHR30622:SF2">
    <property type="entry name" value="UNDECAPRENYL-DIPHOSPHATASE"/>
    <property type="match status" value="1"/>
</dbReference>
<dbReference type="GO" id="GO:0071555">
    <property type="term" value="P:cell wall organization"/>
    <property type="evidence" value="ECO:0007669"/>
    <property type="project" value="UniProtKB-KW"/>
</dbReference>
<comment type="function">
    <text evidence="14">Catalyzes the dephosphorylation of undecaprenyl diphosphate (UPP). Confers resistance to bacitracin.</text>
</comment>
<dbReference type="GO" id="GO:0005886">
    <property type="term" value="C:plasma membrane"/>
    <property type="evidence" value="ECO:0007669"/>
    <property type="project" value="UniProtKB-SubCell"/>
</dbReference>
<comment type="miscellaneous">
    <text evidence="14">Bacitracin is thought to be involved in the inhibition of peptidoglycan synthesis by sequestering undecaprenyl diphosphate, thereby reducing the pool of lipid carrier available.</text>
</comment>
<evidence type="ECO:0000256" key="6">
    <source>
        <dbReference type="ARBA" id="ARBA00022692"/>
    </source>
</evidence>
<dbReference type="GO" id="GO:0009252">
    <property type="term" value="P:peptidoglycan biosynthetic process"/>
    <property type="evidence" value="ECO:0007669"/>
    <property type="project" value="UniProtKB-KW"/>
</dbReference>
<feature type="transmembrane region" description="Helical" evidence="14">
    <location>
        <begin position="96"/>
        <end position="116"/>
    </location>
</feature>
<dbReference type="Pfam" id="PF02673">
    <property type="entry name" value="BacA"/>
    <property type="match status" value="1"/>
</dbReference>
<reference evidence="15 16" key="1">
    <citation type="journal article" date="2016" name="Nat. Commun.">
        <title>Thousands of microbial genomes shed light on interconnected biogeochemical processes in an aquifer system.</title>
        <authorList>
            <person name="Anantharaman K."/>
            <person name="Brown C.T."/>
            <person name="Hug L.A."/>
            <person name="Sharon I."/>
            <person name="Castelle C.J."/>
            <person name="Probst A.J."/>
            <person name="Thomas B.C."/>
            <person name="Singh A."/>
            <person name="Wilkins M.J."/>
            <person name="Karaoz U."/>
            <person name="Brodie E.L."/>
            <person name="Williams K.H."/>
            <person name="Hubbard S.S."/>
            <person name="Banfield J.F."/>
        </authorList>
    </citation>
    <scope>NUCLEOTIDE SEQUENCE [LARGE SCALE GENOMIC DNA]</scope>
</reference>
<evidence type="ECO:0000256" key="10">
    <source>
        <dbReference type="ARBA" id="ARBA00023251"/>
    </source>
</evidence>
<name>A0A1F7X641_9BACT</name>
<dbReference type="GO" id="GO:0008360">
    <property type="term" value="P:regulation of cell shape"/>
    <property type="evidence" value="ECO:0007669"/>
    <property type="project" value="UniProtKB-KW"/>
</dbReference>
<keyword evidence="7 14" id="KW-0378">Hydrolase</keyword>
<evidence type="ECO:0000256" key="4">
    <source>
        <dbReference type="ARBA" id="ARBA00021581"/>
    </source>
</evidence>
<sequence length="245" mass="27470">MTFWEAIVLGIVQGLTEFFPVSSSGHLVIIQHLLRDFRQPGIFFDVLLHLGTVLSVIFYFRKNLVKLLQRYLWFIFVATIPAVIVGLIFSDFIEGLFGNIKFVGVALVITSFMNLVTHKVKNTDKKLTILRSAIIGFFQAIAIVPGISRSGSTIFGGAITGIDKKEAAVFSFLLSVPVVLGANFYQLIKYKDFLNGSLITYSFGFMTSLIFGMISIKFVLGFIKKGRFQIFFFYCLILGLIVLFL</sequence>
<comment type="subcellular location">
    <subcellularLocation>
        <location evidence="1 14">Cell membrane</location>
        <topology evidence="1 14">Multi-pass membrane protein</topology>
    </subcellularLocation>
</comment>
<gene>
    <name evidence="14" type="primary">uppP</name>
    <name evidence="15" type="ORF">A2159_03160</name>
</gene>
<dbReference type="EC" id="3.6.1.27" evidence="3 14"/>
<evidence type="ECO:0000256" key="11">
    <source>
        <dbReference type="ARBA" id="ARBA00032707"/>
    </source>
</evidence>
<dbReference type="GO" id="GO:0046677">
    <property type="term" value="P:response to antibiotic"/>
    <property type="evidence" value="ECO:0007669"/>
    <property type="project" value="UniProtKB-UniRule"/>
</dbReference>
<comment type="similarity">
    <text evidence="2 14">Belongs to the UppP family.</text>
</comment>
<accession>A0A1F7X641</accession>
<keyword evidence="5 14" id="KW-1003">Cell membrane</keyword>
<comment type="caution">
    <text evidence="15">The sequence shown here is derived from an EMBL/GenBank/DDBJ whole genome shotgun (WGS) entry which is preliminary data.</text>
</comment>
<protein>
    <recommendedName>
        <fullName evidence="4 14">Undecaprenyl-diphosphatase</fullName>
        <ecNumber evidence="3 14">3.6.1.27</ecNumber>
    </recommendedName>
    <alternativeName>
        <fullName evidence="12 14">Bacitracin resistance protein</fullName>
    </alternativeName>
    <alternativeName>
        <fullName evidence="11 14">Undecaprenyl pyrophosphate phosphatase</fullName>
    </alternativeName>
</protein>
<dbReference type="GO" id="GO:0050380">
    <property type="term" value="F:undecaprenyl-diphosphatase activity"/>
    <property type="evidence" value="ECO:0007669"/>
    <property type="project" value="UniProtKB-UniRule"/>
</dbReference>
<keyword evidence="10 14" id="KW-0046">Antibiotic resistance</keyword>
<evidence type="ECO:0000256" key="1">
    <source>
        <dbReference type="ARBA" id="ARBA00004651"/>
    </source>
</evidence>
<evidence type="ECO:0000256" key="8">
    <source>
        <dbReference type="ARBA" id="ARBA00022989"/>
    </source>
</evidence>
<dbReference type="HAMAP" id="MF_01006">
    <property type="entry name" value="Undec_diphosphatase"/>
    <property type="match status" value="1"/>
</dbReference>
<evidence type="ECO:0000256" key="7">
    <source>
        <dbReference type="ARBA" id="ARBA00022801"/>
    </source>
</evidence>
<keyword evidence="14" id="KW-0133">Cell shape</keyword>
<evidence type="ECO:0000256" key="2">
    <source>
        <dbReference type="ARBA" id="ARBA00010621"/>
    </source>
</evidence>
<keyword evidence="9 14" id="KW-0472">Membrane</keyword>
<feature type="transmembrane region" description="Helical" evidence="14">
    <location>
        <begin position="226"/>
        <end position="244"/>
    </location>
</feature>
<comment type="catalytic activity">
    <reaction evidence="13 14">
        <text>di-trans,octa-cis-undecaprenyl diphosphate + H2O = di-trans,octa-cis-undecaprenyl phosphate + phosphate + H(+)</text>
        <dbReference type="Rhea" id="RHEA:28094"/>
        <dbReference type="ChEBI" id="CHEBI:15377"/>
        <dbReference type="ChEBI" id="CHEBI:15378"/>
        <dbReference type="ChEBI" id="CHEBI:43474"/>
        <dbReference type="ChEBI" id="CHEBI:58405"/>
        <dbReference type="ChEBI" id="CHEBI:60392"/>
        <dbReference type="EC" id="3.6.1.27"/>
    </reaction>
</comment>
<feature type="transmembrane region" description="Helical" evidence="14">
    <location>
        <begin position="128"/>
        <end position="147"/>
    </location>
</feature>
<dbReference type="EMBL" id="MGFP01000008">
    <property type="protein sequence ID" value="OGM10487.1"/>
    <property type="molecule type" value="Genomic_DNA"/>
</dbReference>
<feature type="transmembrane region" description="Helical" evidence="14">
    <location>
        <begin position="72"/>
        <end position="90"/>
    </location>
</feature>
<evidence type="ECO:0000256" key="13">
    <source>
        <dbReference type="ARBA" id="ARBA00047594"/>
    </source>
</evidence>
<organism evidence="15 16">
    <name type="scientific">Candidatus Woesebacteria bacterium RBG_13_34_9</name>
    <dbReference type="NCBI Taxonomy" id="1802477"/>
    <lineage>
        <taxon>Bacteria</taxon>
        <taxon>Candidatus Woeseibacteriota</taxon>
    </lineage>
</organism>
<keyword evidence="14" id="KW-0573">Peptidoglycan synthesis</keyword>
<keyword evidence="14" id="KW-0961">Cell wall biogenesis/degradation</keyword>
<dbReference type="InterPro" id="IPR003824">
    <property type="entry name" value="UppP"/>
</dbReference>
<evidence type="ECO:0000256" key="14">
    <source>
        <dbReference type="HAMAP-Rule" id="MF_01006"/>
    </source>
</evidence>
<evidence type="ECO:0000313" key="15">
    <source>
        <dbReference type="EMBL" id="OGM10487.1"/>
    </source>
</evidence>
<proteinExistence type="inferred from homology"/>
<evidence type="ECO:0000256" key="12">
    <source>
        <dbReference type="ARBA" id="ARBA00032932"/>
    </source>
</evidence>
<dbReference type="PANTHER" id="PTHR30622">
    <property type="entry name" value="UNDECAPRENYL-DIPHOSPHATASE"/>
    <property type="match status" value="1"/>
</dbReference>
<dbReference type="AlphaFoldDB" id="A0A1F7X641"/>
<keyword evidence="6 14" id="KW-0812">Transmembrane</keyword>
<evidence type="ECO:0000256" key="5">
    <source>
        <dbReference type="ARBA" id="ARBA00022475"/>
    </source>
</evidence>
<evidence type="ECO:0000256" key="3">
    <source>
        <dbReference type="ARBA" id="ARBA00012374"/>
    </source>
</evidence>
<feature type="transmembrane region" description="Helical" evidence="14">
    <location>
        <begin position="167"/>
        <end position="186"/>
    </location>
</feature>
<feature type="transmembrane region" description="Helical" evidence="14">
    <location>
        <begin position="42"/>
        <end position="60"/>
    </location>
</feature>